<keyword evidence="1" id="KW-0548">Nucleotidyltransferase</keyword>
<dbReference type="Gene3D" id="3.30.70.270">
    <property type="match status" value="1"/>
</dbReference>
<dbReference type="GO" id="GO:0003964">
    <property type="term" value="F:RNA-directed DNA polymerase activity"/>
    <property type="evidence" value="ECO:0007669"/>
    <property type="project" value="UniProtKB-KW"/>
</dbReference>
<dbReference type="InterPro" id="IPR043502">
    <property type="entry name" value="DNA/RNA_pol_sf"/>
</dbReference>
<dbReference type="AlphaFoldDB" id="A0A5B6VBA4"/>
<dbReference type="SUPFAM" id="SSF56672">
    <property type="entry name" value="DNA/RNA polymerases"/>
    <property type="match status" value="1"/>
</dbReference>
<name>A0A5B6VBA4_9ROSI</name>
<proteinExistence type="predicted"/>
<dbReference type="PANTHER" id="PTHR24559">
    <property type="entry name" value="TRANSPOSON TY3-I GAG-POL POLYPROTEIN"/>
    <property type="match status" value="1"/>
</dbReference>
<accession>A0A5B6VBA4</accession>
<dbReference type="InterPro" id="IPR043128">
    <property type="entry name" value="Rev_trsase/Diguanyl_cyclase"/>
</dbReference>
<dbReference type="InterPro" id="IPR053134">
    <property type="entry name" value="RNA-dir_DNA_polymerase"/>
</dbReference>
<organism evidence="1 2">
    <name type="scientific">Gossypium australe</name>
    <dbReference type="NCBI Taxonomy" id="47621"/>
    <lineage>
        <taxon>Eukaryota</taxon>
        <taxon>Viridiplantae</taxon>
        <taxon>Streptophyta</taxon>
        <taxon>Embryophyta</taxon>
        <taxon>Tracheophyta</taxon>
        <taxon>Spermatophyta</taxon>
        <taxon>Magnoliopsida</taxon>
        <taxon>eudicotyledons</taxon>
        <taxon>Gunneridae</taxon>
        <taxon>Pentapetalae</taxon>
        <taxon>rosids</taxon>
        <taxon>malvids</taxon>
        <taxon>Malvales</taxon>
        <taxon>Malvaceae</taxon>
        <taxon>Malvoideae</taxon>
        <taxon>Gossypium</taxon>
    </lineage>
</organism>
<gene>
    <name evidence="1" type="ORF">EPI10_001386</name>
</gene>
<keyword evidence="1" id="KW-0695">RNA-directed DNA polymerase</keyword>
<keyword evidence="1" id="KW-0808">Transferase</keyword>
<keyword evidence="2" id="KW-1185">Reference proteome</keyword>
<dbReference type="EMBL" id="SMMG02000007">
    <property type="protein sequence ID" value="KAA3466286.1"/>
    <property type="molecule type" value="Genomic_DNA"/>
</dbReference>
<dbReference type="Proteomes" id="UP000325315">
    <property type="component" value="Unassembled WGS sequence"/>
</dbReference>
<protein>
    <submittedName>
        <fullName evidence="1">RNA-directed DNA polymerase-like protein</fullName>
    </submittedName>
</protein>
<dbReference type="PANTHER" id="PTHR24559:SF444">
    <property type="entry name" value="REVERSE TRANSCRIPTASE DOMAIN-CONTAINING PROTEIN"/>
    <property type="match status" value="1"/>
</dbReference>
<evidence type="ECO:0000313" key="1">
    <source>
        <dbReference type="EMBL" id="KAA3466286.1"/>
    </source>
</evidence>
<sequence length="117" mass="13802">MPFGLTNAPIVFMDLMNRNKVEHDQHLRVVLQTLCKKQLYSKFSKYEFWLSEVGLLGHVISANVIHVDLNKISTIVNWKPSLLTTLCERIFNHYYTDDKISIERSLIYLDRKMPTKF</sequence>
<dbReference type="OrthoDB" id="1667550at2759"/>
<reference evidence="2" key="1">
    <citation type="journal article" date="2019" name="Plant Biotechnol. J.">
        <title>Genome sequencing of the Australian wild diploid species Gossypium australe highlights disease resistance and delayed gland morphogenesis.</title>
        <authorList>
            <person name="Cai Y."/>
            <person name="Cai X."/>
            <person name="Wang Q."/>
            <person name="Wang P."/>
            <person name="Zhang Y."/>
            <person name="Cai C."/>
            <person name="Xu Y."/>
            <person name="Wang K."/>
            <person name="Zhou Z."/>
            <person name="Wang C."/>
            <person name="Geng S."/>
            <person name="Li B."/>
            <person name="Dong Q."/>
            <person name="Hou Y."/>
            <person name="Wang H."/>
            <person name="Ai P."/>
            <person name="Liu Z."/>
            <person name="Yi F."/>
            <person name="Sun M."/>
            <person name="An G."/>
            <person name="Cheng J."/>
            <person name="Zhang Y."/>
            <person name="Shi Q."/>
            <person name="Xie Y."/>
            <person name="Shi X."/>
            <person name="Chang Y."/>
            <person name="Huang F."/>
            <person name="Chen Y."/>
            <person name="Hong S."/>
            <person name="Mi L."/>
            <person name="Sun Q."/>
            <person name="Zhang L."/>
            <person name="Zhou B."/>
            <person name="Peng R."/>
            <person name="Zhang X."/>
            <person name="Liu F."/>
        </authorList>
    </citation>
    <scope>NUCLEOTIDE SEQUENCE [LARGE SCALE GENOMIC DNA]</scope>
    <source>
        <strain evidence="2">cv. PA1801</strain>
    </source>
</reference>
<comment type="caution">
    <text evidence="1">The sequence shown here is derived from an EMBL/GenBank/DDBJ whole genome shotgun (WGS) entry which is preliminary data.</text>
</comment>
<evidence type="ECO:0000313" key="2">
    <source>
        <dbReference type="Proteomes" id="UP000325315"/>
    </source>
</evidence>